<reference evidence="4" key="2">
    <citation type="submission" date="2025-08" db="UniProtKB">
        <authorList>
            <consortium name="RefSeq"/>
        </authorList>
    </citation>
    <scope>IDENTIFICATION</scope>
    <source>
        <tissue evidence="4">Whole plant</tissue>
    </source>
</reference>
<dbReference type="InterPro" id="IPR039335">
    <property type="entry name" value="SIB1/2"/>
</dbReference>
<keyword evidence="3" id="KW-1185">Reference proteome</keyword>
<dbReference type="OrthoDB" id="665788at2759"/>
<organism evidence="3 4">
    <name type="scientific">Arachis duranensis</name>
    <name type="common">Wild peanut</name>
    <dbReference type="NCBI Taxonomy" id="130453"/>
    <lineage>
        <taxon>Eukaryota</taxon>
        <taxon>Viridiplantae</taxon>
        <taxon>Streptophyta</taxon>
        <taxon>Embryophyta</taxon>
        <taxon>Tracheophyta</taxon>
        <taxon>Spermatophyta</taxon>
        <taxon>Magnoliopsida</taxon>
        <taxon>eudicotyledons</taxon>
        <taxon>Gunneridae</taxon>
        <taxon>Pentapetalae</taxon>
        <taxon>rosids</taxon>
        <taxon>fabids</taxon>
        <taxon>Fabales</taxon>
        <taxon>Fabaceae</taxon>
        <taxon>Papilionoideae</taxon>
        <taxon>50 kb inversion clade</taxon>
        <taxon>dalbergioids sensu lato</taxon>
        <taxon>Dalbergieae</taxon>
        <taxon>Pterocarpus clade</taxon>
        <taxon>Arachis</taxon>
    </lineage>
</organism>
<dbReference type="GeneID" id="107492693"/>
<feature type="domain" description="VQ" evidence="2">
    <location>
        <begin position="43"/>
        <end position="68"/>
    </location>
</feature>
<dbReference type="PANTHER" id="PTHR33624:SF2">
    <property type="entry name" value="SIGMA FACTOR BINDING PROTEIN 1, CHLOROPLASTIC"/>
    <property type="match status" value="1"/>
</dbReference>
<dbReference type="RefSeq" id="XP_015969232.1">
    <property type="nucleotide sequence ID" value="XM_016113746.3"/>
</dbReference>
<sequence>MDSLGNSSSAMNGVQQKTPTKRSNKQKKKNNNNNKKEIKVVYISNPMKVKTSASEFRALVQELTGQDAEFPYDSSRFKGYGSDDDGDGDNNNNNNTNNCTDKVGYDEVNDDTLVVVPPPPLPPSLLLSENPNCEGKIVGKGVERGGSSSIESFEPFDEVFTPQMIESISSFIPSSVYYESPQLDQVVMHCNYVHQ</sequence>
<reference evidence="3" key="1">
    <citation type="journal article" date="2016" name="Nat. Genet.">
        <title>The genome sequences of Arachis duranensis and Arachis ipaensis, the diploid ancestors of cultivated peanut.</title>
        <authorList>
            <person name="Bertioli D.J."/>
            <person name="Cannon S.B."/>
            <person name="Froenicke L."/>
            <person name="Huang G."/>
            <person name="Farmer A.D."/>
            <person name="Cannon E.K."/>
            <person name="Liu X."/>
            <person name="Gao D."/>
            <person name="Clevenger J."/>
            <person name="Dash S."/>
            <person name="Ren L."/>
            <person name="Moretzsohn M.C."/>
            <person name="Shirasawa K."/>
            <person name="Huang W."/>
            <person name="Vidigal B."/>
            <person name="Abernathy B."/>
            <person name="Chu Y."/>
            <person name="Niederhuth C.E."/>
            <person name="Umale P."/>
            <person name="Araujo A.C."/>
            <person name="Kozik A."/>
            <person name="Kim K.D."/>
            <person name="Burow M.D."/>
            <person name="Varshney R.K."/>
            <person name="Wang X."/>
            <person name="Zhang X."/>
            <person name="Barkley N."/>
            <person name="Guimaraes P.M."/>
            <person name="Isobe S."/>
            <person name="Guo B."/>
            <person name="Liao B."/>
            <person name="Stalker H.T."/>
            <person name="Schmitz R.J."/>
            <person name="Scheffler B.E."/>
            <person name="Leal-Bertioli S.C."/>
            <person name="Xun X."/>
            <person name="Jackson S.A."/>
            <person name="Michelmore R."/>
            <person name="Ozias-Akins P."/>
        </authorList>
    </citation>
    <scope>NUCLEOTIDE SEQUENCE [LARGE SCALE GENOMIC DNA]</scope>
    <source>
        <strain evidence="3">cv. V14167</strain>
    </source>
</reference>
<feature type="compositionally biased region" description="Low complexity" evidence="1">
    <location>
        <begin position="89"/>
        <end position="99"/>
    </location>
</feature>
<feature type="region of interest" description="Disordered" evidence="1">
    <location>
        <begin position="1"/>
        <end position="38"/>
    </location>
</feature>
<gene>
    <name evidence="4" type="primary">LOC107492693</name>
</gene>
<name>A0A6P4DJD7_ARADU</name>
<feature type="compositionally biased region" description="Polar residues" evidence="1">
    <location>
        <begin position="1"/>
        <end position="18"/>
    </location>
</feature>
<dbReference type="KEGG" id="adu:107492693"/>
<accession>A0A6P4DJD7</accession>
<protein>
    <submittedName>
        <fullName evidence="4">Uncharacterized protein LOC107492693</fullName>
    </submittedName>
</protein>
<evidence type="ECO:0000259" key="2">
    <source>
        <dbReference type="Pfam" id="PF05678"/>
    </source>
</evidence>
<proteinExistence type="predicted"/>
<evidence type="ECO:0000313" key="4">
    <source>
        <dbReference type="RefSeq" id="XP_015969232.1"/>
    </source>
</evidence>
<dbReference type="InterPro" id="IPR008889">
    <property type="entry name" value="VQ"/>
</dbReference>
<dbReference type="Pfam" id="PF05678">
    <property type="entry name" value="VQ"/>
    <property type="match status" value="1"/>
</dbReference>
<feature type="region of interest" description="Disordered" evidence="1">
    <location>
        <begin position="70"/>
        <end position="99"/>
    </location>
</feature>
<feature type="compositionally biased region" description="Basic residues" evidence="1">
    <location>
        <begin position="19"/>
        <end position="30"/>
    </location>
</feature>
<dbReference type="AlphaFoldDB" id="A0A6P4DJD7"/>
<dbReference type="PANTHER" id="PTHR33624">
    <property type="entry name" value="SIGMA FACTOR BINDING PROTEIN 1, CHLOROPLASTIC"/>
    <property type="match status" value="1"/>
</dbReference>
<evidence type="ECO:0000256" key="1">
    <source>
        <dbReference type="SAM" id="MobiDB-lite"/>
    </source>
</evidence>
<evidence type="ECO:0000313" key="3">
    <source>
        <dbReference type="Proteomes" id="UP000515211"/>
    </source>
</evidence>
<dbReference type="Proteomes" id="UP000515211">
    <property type="component" value="Chromosome 6"/>
</dbReference>